<name>A0AAE0C8G7_9CHLO</name>
<dbReference type="Proteomes" id="UP001190700">
    <property type="component" value="Unassembled WGS sequence"/>
</dbReference>
<accession>A0AAE0C8G7</accession>
<sequence length="417" mass="46999">MGQVAAKNAVLMVFTDSPVSLYAFRRTSVTAERAERRNERGALADVVVVEGVRSTIPKYVNQRDQGRAAYTDFSTQGLRAKREELEAEIAQVKSAYQRVKAGGGQGELLGDKGPQHVLKFADFLDDAEDLRAVFDERFADPRETHNERFIWDYWHVPGQYTLIRSPAQLYFPEEQYQKLEDALLTFGQEVLGCRSLTQIWLSYYVDGCKQELHADVPHGPWAFVLSLTNWDSRQFEGGETMILQSHVLDFWRTFDAEQGLEVNDLVQFIPPEFNQMVVFDPRFPHGVRRVEGTRDPLQARLVLHGWFTEPAPFFTGGLDAESAAASLDDVLDRTYDELDKKAGAALGTLTARMDISGSTGEVTAVQLLTDTLLAHPSESDAEQVRAEILDCIFSELSKARFPVVEEDSYITIPFTFQ</sequence>
<evidence type="ECO:0000256" key="1">
    <source>
        <dbReference type="SAM" id="Coils"/>
    </source>
</evidence>
<keyword evidence="4" id="KW-1185">Reference proteome</keyword>
<reference evidence="3 4" key="1">
    <citation type="journal article" date="2015" name="Genome Biol. Evol.">
        <title>Comparative Genomics of a Bacterivorous Green Alga Reveals Evolutionary Causalities and Consequences of Phago-Mixotrophic Mode of Nutrition.</title>
        <authorList>
            <person name="Burns J.A."/>
            <person name="Paasch A."/>
            <person name="Narechania A."/>
            <person name="Kim E."/>
        </authorList>
    </citation>
    <scope>NUCLEOTIDE SEQUENCE [LARGE SCALE GENOMIC DNA]</scope>
    <source>
        <strain evidence="3 4">PLY_AMNH</strain>
    </source>
</reference>
<evidence type="ECO:0000313" key="4">
    <source>
        <dbReference type="Proteomes" id="UP001190700"/>
    </source>
</evidence>
<evidence type="ECO:0000313" key="3">
    <source>
        <dbReference type="EMBL" id="KAK3250352.1"/>
    </source>
</evidence>
<organism evidence="3 4">
    <name type="scientific">Cymbomonas tetramitiformis</name>
    <dbReference type="NCBI Taxonomy" id="36881"/>
    <lineage>
        <taxon>Eukaryota</taxon>
        <taxon>Viridiplantae</taxon>
        <taxon>Chlorophyta</taxon>
        <taxon>Pyramimonadophyceae</taxon>
        <taxon>Pyramimonadales</taxon>
        <taxon>Pyramimonadaceae</taxon>
        <taxon>Cymbomonas</taxon>
    </lineage>
</organism>
<dbReference type="EMBL" id="LGRX02026761">
    <property type="protein sequence ID" value="KAK3250352.1"/>
    <property type="molecule type" value="Genomic_DNA"/>
</dbReference>
<comment type="caution">
    <text evidence="3">The sequence shown here is derived from an EMBL/GenBank/DDBJ whole genome shotgun (WGS) entry which is preliminary data.</text>
</comment>
<dbReference type="InterPro" id="IPR044862">
    <property type="entry name" value="Pro_4_hyd_alph_FE2OG_OXY"/>
</dbReference>
<feature type="coiled-coil region" evidence="1">
    <location>
        <begin position="75"/>
        <end position="102"/>
    </location>
</feature>
<keyword evidence="1" id="KW-0175">Coiled coil</keyword>
<dbReference type="AlphaFoldDB" id="A0AAE0C8G7"/>
<proteinExistence type="predicted"/>
<evidence type="ECO:0000259" key="2">
    <source>
        <dbReference type="Pfam" id="PF13640"/>
    </source>
</evidence>
<protein>
    <recommendedName>
        <fullName evidence="2">Prolyl 4-hydroxylase alpha subunit Fe(2+) 2OG dioxygenase domain-containing protein</fullName>
    </recommendedName>
</protein>
<gene>
    <name evidence="3" type="ORF">CYMTET_40266</name>
</gene>
<feature type="domain" description="Prolyl 4-hydroxylase alpha subunit Fe(2+) 2OG dioxygenase" evidence="2">
    <location>
        <begin position="200"/>
        <end position="307"/>
    </location>
</feature>
<dbReference type="Gene3D" id="2.60.120.620">
    <property type="entry name" value="q2cbj1_9rhob like domain"/>
    <property type="match status" value="1"/>
</dbReference>
<dbReference type="Pfam" id="PF13640">
    <property type="entry name" value="2OG-FeII_Oxy_3"/>
    <property type="match status" value="1"/>
</dbReference>